<feature type="region of interest" description="Disordered" evidence="5">
    <location>
        <begin position="171"/>
        <end position="212"/>
    </location>
</feature>
<keyword evidence="3" id="KW-0804">Transcription</keyword>
<evidence type="ECO:0000259" key="6">
    <source>
        <dbReference type="SMART" id="SM00576"/>
    </source>
</evidence>
<comment type="caution">
    <text evidence="7">The sequence shown here is derived from an EMBL/GenBank/DDBJ whole genome shotgun (WGS) entry which is preliminary data.</text>
</comment>
<evidence type="ECO:0000256" key="5">
    <source>
        <dbReference type="SAM" id="MobiDB-lite"/>
    </source>
</evidence>
<dbReference type="Gene3D" id="1.10.20.10">
    <property type="entry name" value="Histone, subunit A"/>
    <property type="match status" value="1"/>
</dbReference>
<protein>
    <recommendedName>
        <fullName evidence="6">Bromodomain associated domain-containing protein</fullName>
    </recommendedName>
</protein>
<dbReference type="InterPro" id="IPR006565">
    <property type="entry name" value="BTP"/>
</dbReference>
<name>A0AAV0CKD6_9ASTE</name>
<dbReference type="GO" id="GO:0005669">
    <property type="term" value="C:transcription factor TFIID complex"/>
    <property type="evidence" value="ECO:0007669"/>
    <property type="project" value="InterPro"/>
</dbReference>
<dbReference type="InterPro" id="IPR009072">
    <property type="entry name" value="Histone-fold"/>
</dbReference>
<evidence type="ECO:0000256" key="1">
    <source>
        <dbReference type="ARBA" id="ARBA00004123"/>
    </source>
</evidence>
<evidence type="ECO:0000256" key="2">
    <source>
        <dbReference type="ARBA" id="ARBA00023015"/>
    </source>
</evidence>
<dbReference type="Pfam" id="PF07524">
    <property type="entry name" value="Bromo_TP"/>
    <property type="match status" value="1"/>
</dbReference>
<organism evidence="7 8">
    <name type="scientific">Cuscuta epithymum</name>
    <dbReference type="NCBI Taxonomy" id="186058"/>
    <lineage>
        <taxon>Eukaryota</taxon>
        <taxon>Viridiplantae</taxon>
        <taxon>Streptophyta</taxon>
        <taxon>Embryophyta</taxon>
        <taxon>Tracheophyta</taxon>
        <taxon>Spermatophyta</taxon>
        <taxon>Magnoliopsida</taxon>
        <taxon>eudicotyledons</taxon>
        <taxon>Gunneridae</taxon>
        <taxon>Pentapetalae</taxon>
        <taxon>asterids</taxon>
        <taxon>lamiids</taxon>
        <taxon>Solanales</taxon>
        <taxon>Convolvulaceae</taxon>
        <taxon>Cuscuteae</taxon>
        <taxon>Cuscuta</taxon>
        <taxon>Cuscuta subgen. Cuscuta</taxon>
    </lineage>
</organism>
<dbReference type="EMBL" id="CAMAPF010000031">
    <property type="protein sequence ID" value="CAH9077152.1"/>
    <property type="molecule type" value="Genomic_DNA"/>
</dbReference>
<keyword evidence="2" id="KW-0805">Transcription regulation</keyword>
<feature type="compositionally biased region" description="Basic and acidic residues" evidence="5">
    <location>
        <begin position="173"/>
        <end position="184"/>
    </location>
</feature>
<dbReference type="GO" id="GO:0046982">
    <property type="term" value="F:protein heterodimerization activity"/>
    <property type="evidence" value="ECO:0007669"/>
    <property type="project" value="InterPro"/>
</dbReference>
<reference evidence="7" key="1">
    <citation type="submission" date="2022-07" db="EMBL/GenBank/DDBJ databases">
        <authorList>
            <person name="Macas J."/>
            <person name="Novak P."/>
            <person name="Neumann P."/>
        </authorList>
    </citation>
    <scope>NUCLEOTIDE SEQUENCE</scope>
</reference>
<evidence type="ECO:0000256" key="4">
    <source>
        <dbReference type="ARBA" id="ARBA00023242"/>
    </source>
</evidence>
<feature type="compositionally biased region" description="Basic residues" evidence="5">
    <location>
        <begin position="136"/>
        <end position="145"/>
    </location>
</feature>
<gene>
    <name evidence="7" type="ORF">CEPIT_LOCUS6069</name>
</gene>
<dbReference type="PANTHER" id="PTHR46338">
    <property type="entry name" value="TRANSCRIPTION INITIATION FACTOR TFIID SUBUNIT 8"/>
    <property type="match status" value="1"/>
</dbReference>
<dbReference type="PANTHER" id="PTHR46338:SF13">
    <property type="entry name" value="TRANSCRIPTION INITIATION FACTOR TFIID SUBUNIT 8-LIKE"/>
    <property type="match status" value="1"/>
</dbReference>
<dbReference type="AlphaFoldDB" id="A0AAV0CKD6"/>
<evidence type="ECO:0000313" key="7">
    <source>
        <dbReference type="EMBL" id="CAH9077152.1"/>
    </source>
</evidence>
<feature type="domain" description="Bromodomain associated" evidence="6">
    <location>
        <begin position="18"/>
        <end position="94"/>
    </location>
</feature>
<accession>A0AAV0CKD6</accession>
<sequence length="290" mass="31853">MISRDKSSSTAAQPQSESNYASSISKIAVAQICESAGYAAAEASALAVLTDIAGLYLKAIAKSAASSANSRGRTESNLLDVTAALEELGSVQGFAGASSTARNSVLNSPVIRELEKFVEYTDETPFALPLPPRKAMSGRKTKQPKRGNLLRDSHEYNEGRFKHVPRWLPSMPEIEKDGKGEEKLGFGPGIESESERQSENKNTGKQREKGNRLLATNRTKVRFKLSVRRKFPCTKSGGVCRGGIGKRVSCENQRDDSWKRKKTNESFEKSKSLINSKKIKLGHHNLRHML</sequence>
<proteinExistence type="predicted"/>
<dbReference type="Proteomes" id="UP001152523">
    <property type="component" value="Unassembled WGS sequence"/>
</dbReference>
<evidence type="ECO:0000256" key="3">
    <source>
        <dbReference type="ARBA" id="ARBA00023163"/>
    </source>
</evidence>
<evidence type="ECO:0000313" key="8">
    <source>
        <dbReference type="Proteomes" id="UP001152523"/>
    </source>
</evidence>
<dbReference type="InterPro" id="IPR037818">
    <property type="entry name" value="TAF8"/>
</dbReference>
<feature type="region of interest" description="Disordered" evidence="5">
    <location>
        <begin position="129"/>
        <end position="156"/>
    </location>
</feature>
<keyword evidence="8" id="KW-1185">Reference proteome</keyword>
<comment type="subcellular location">
    <subcellularLocation>
        <location evidence="1">Nucleus</location>
    </subcellularLocation>
</comment>
<dbReference type="SMART" id="SM00576">
    <property type="entry name" value="BTP"/>
    <property type="match status" value="1"/>
</dbReference>
<keyword evidence="4" id="KW-0539">Nucleus</keyword>